<geneLocation type="plasmid" evidence="2 3">
    <name>pBM69</name>
</geneLocation>
<sequence length="185" mass="21008">MRKKVINILVGLSIFLLTVSYPFTASAASGTSIFKSKYPKQVIRVSKSVDLDKDRKPETVILTTLGYLYLVKGNKVTLVEKNIVSDKGFPAPKLTINHPAQDEYQVIIRLFYGASNTRAFVYRMQKGKLVKVLDVVGDVEIKIHKGKIYQVWKMYRDEGLWDPVTAVYSWNSKKQKFDVSGMVPN</sequence>
<keyword evidence="3" id="KW-1185">Reference proteome</keyword>
<dbReference type="KEGG" id="bmet:BMMGA3_16840"/>
<accession>I3DTI6</accession>
<feature type="signal peptide" evidence="1">
    <location>
        <begin position="1"/>
        <end position="27"/>
    </location>
</feature>
<reference evidence="2 3" key="1">
    <citation type="journal article" date="2015" name="BMC Genomics">
        <title>Transcriptome analysis of thermophilic methylotrophic Bacillus methanolicus MGA3 using RNA-sequencing provides detailed insights into its previously uncharted transcriptional landscape.</title>
        <authorList>
            <person name="Irla M."/>
            <person name="Neshat A."/>
            <person name="Brautaset T."/>
            <person name="Ruckert C."/>
            <person name="Kalinowski J."/>
            <person name="Wendisch V.F."/>
        </authorList>
    </citation>
    <scope>NUCLEOTIDE SEQUENCE [LARGE SCALE GENOMIC DNA]</scope>
    <source>
        <strain evidence="3">MGA3 / ATCC 53907</strain>
        <plasmid evidence="3">Plasmid pBM69</plasmid>
    </source>
</reference>
<gene>
    <name evidence="2" type="ORF">BMMGA3_16840</name>
</gene>
<keyword evidence="2" id="KW-0614">Plasmid</keyword>
<dbReference type="Proteomes" id="UP000027602">
    <property type="component" value="Plasmid pBM69"/>
</dbReference>
<feature type="chain" id="PRO_5003670111" evidence="1">
    <location>
        <begin position="28"/>
        <end position="185"/>
    </location>
</feature>
<keyword evidence="1" id="KW-0732">Signal</keyword>
<dbReference type="eggNOG" id="ENOG50347RB">
    <property type="taxonomic scope" value="Bacteria"/>
</dbReference>
<dbReference type="AlphaFoldDB" id="I3DTI6"/>
<dbReference type="HOGENOM" id="CLU_1458533_0_0_9"/>
<dbReference type="RefSeq" id="WP_003349899.1">
    <property type="nucleotide sequence ID" value="NZ_ADWW01000012.1"/>
</dbReference>
<name>I3DTI6_BACMM</name>
<evidence type="ECO:0000256" key="1">
    <source>
        <dbReference type="SAM" id="SignalP"/>
    </source>
</evidence>
<dbReference type="OrthoDB" id="2888041at2"/>
<organism evidence="2 3">
    <name type="scientific">Bacillus methanolicus (strain MGA3 / ATCC 53907)</name>
    <dbReference type="NCBI Taxonomy" id="796606"/>
    <lineage>
        <taxon>Bacteria</taxon>
        <taxon>Bacillati</taxon>
        <taxon>Bacillota</taxon>
        <taxon>Bacilli</taxon>
        <taxon>Bacillales</taxon>
        <taxon>Bacillaceae</taxon>
        <taxon>Bacillus</taxon>
    </lineage>
</organism>
<dbReference type="EMBL" id="CP007740">
    <property type="protein sequence ID" value="AIE61717.1"/>
    <property type="molecule type" value="Genomic_DNA"/>
</dbReference>
<proteinExistence type="predicted"/>
<protein>
    <submittedName>
        <fullName evidence="2">Conserved hypothetical secreted protein</fullName>
    </submittedName>
</protein>
<evidence type="ECO:0000313" key="2">
    <source>
        <dbReference type="EMBL" id="AIE61717.1"/>
    </source>
</evidence>
<evidence type="ECO:0000313" key="3">
    <source>
        <dbReference type="Proteomes" id="UP000027602"/>
    </source>
</evidence>